<dbReference type="EMBL" id="JASBAG010000005">
    <property type="protein sequence ID" value="MDT0097765.1"/>
    <property type="molecule type" value="Genomic_DNA"/>
</dbReference>
<evidence type="ECO:0000313" key="9">
    <source>
        <dbReference type="Proteomes" id="UP000572016"/>
    </source>
</evidence>
<name>A0A7X1DQ80_9LIST</name>
<keyword evidence="10" id="KW-1185">Reference proteome</keyword>
<reference evidence="7 9" key="1">
    <citation type="submission" date="2020-03" db="EMBL/GenBank/DDBJ databases">
        <title>Soil Listeria distribution.</title>
        <authorList>
            <person name="Liao J."/>
            <person name="Wiedmann M."/>
        </authorList>
    </citation>
    <scope>NUCLEOTIDE SEQUENCE [LARGE SCALE GENOMIC DNA]</scope>
    <source>
        <strain evidence="7 9">FSL L7-0020</strain>
    </source>
</reference>
<evidence type="ECO:0000256" key="2">
    <source>
        <dbReference type="ARBA" id="ARBA00022723"/>
    </source>
</evidence>
<dbReference type="SUPFAM" id="SSF56281">
    <property type="entry name" value="Metallo-hydrolase/oxidoreductase"/>
    <property type="match status" value="1"/>
</dbReference>
<comment type="caution">
    <text evidence="7">The sequence shown here is derived from an EMBL/GenBank/DDBJ whole genome shotgun (WGS) entry which is preliminary data.</text>
</comment>
<accession>A0A7X1DQ80</accession>
<dbReference type="InterPro" id="IPR036866">
    <property type="entry name" value="RibonucZ/Hydroxyglut_hydro"/>
</dbReference>
<comment type="cofactor">
    <cofactor evidence="1">
        <name>Zn(2+)</name>
        <dbReference type="ChEBI" id="CHEBI:29105"/>
    </cofactor>
</comment>
<organism evidence="7 9">
    <name type="scientific">Listeria swaminathanii</name>
    <dbReference type="NCBI Taxonomy" id="2713501"/>
    <lineage>
        <taxon>Bacteria</taxon>
        <taxon>Bacillati</taxon>
        <taxon>Bacillota</taxon>
        <taxon>Bacilli</taxon>
        <taxon>Bacillales</taxon>
        <taxon>Listeriaceae</taxon>
        <taxon>Listeria</taxon>
    </lineage>
</organism>
<dbReference type="Gene3D" id="3.60.15.10">
    <property type="entry name" value="Ribonuclease Z/Hydroxyacylglutathione hydrolase-like"/>
    <property type="match status" value="1"/>
</dbReference>
<dbReference type="PROSITE" id="PS51257">
    <property type="entry name" value="PROKAR_LIPOPROTEIN"/>
    <property type="match status" value="1"/>
</dbReference>
<dbReference type="SMART" id="SM00849">
    <property type="entry name" value="Lactamase_B"/>
    <property type="match status" value="1"/>
</dbReference>
<dbReference type="PANTHER" id="PTHR46233">
    <property type="entry name" value="HYDROXYACYLGLUTATHIONE HYDROLASE GLOC"/>
    <property type="match status" value="1"/>
</dbReference>
<dbReference type="Proteomes" id="UP000572016">
    <property type="component" value="Unassembled WGS sequence"/>
</dbReference>
<evidence type="ECO:0000256" key="1">
    <source>
        <dbReference type="ARBA" id="ARBA00001947"/>
    </source>
</evidence>
<evidence type="ECO:0000256" key="4">
    <source>
        <dbReference type="ARBA" id="ARBA00022833"/>
    </source>
</evidence>
<dbReference type="InterPro" id="IPR051453">
    <property type="entry name" value="MBL_Glyoxalase_II"/>
</dbReference>
<feature type="region of interest" description="Disordered" evidence="5">
    <location>
        <begin position="22"/>
        <end position="49"/>
    </location>
</feature>
<keyword evidence="4" id="KW-0862">Zinc</keyword>
<keyword evidence="3 7" id="KW-0378">Hydrolase</keyword>
<sequence length="262" mass="28561">MKKLVTTLFVFAAVFILSGCGSTETSKGKSSASLPTEKEVPLSDKQTTDSSKKLTVRTFDSTDSSSWAASFQVISSDKGNILIDPGKYDDELSNYVKTIGGVDAILITHGHWDKLRGLDDAIKANPDAKVYVHELDYPYFKDTKRNCSAEQGVEGTTNAKATTLVEGNYEISGYQIKVIHTPGHTEGSVLYHFPEENILIGGDTIMADKVAGSQHPGGNEAERKASITKFKKLSFPKDMRIYSGHGASTTYSELLQTNHDLQ</sequence>
<dbReference type="GeneID" id="93239621"/>
<dbReference type="GO" id="GO:0016787">
    <property type="term" value="F:hydrolase activity"/>
    <property type="evidence" value="ECO:0007669"/>
    <property type="project" value="UniProtKB-KW"/>
</dbReference>
<dbReference type="AlphaFoldDB" id="A0A7X1DQ80"/>
<proteinExistence type="predicted"/>
<dbReference type="PANTHER" id="PTHR46233:SF3">
    <property type="entry name" value="HYDROXYACYLGLUTATHIONE HYDROLASE GLOC"/>
    <property type="match status" value="1"/>
</dbReference>
<feature type="compositionally biased region" description="Basic and acidic residues" evidence="5">
    <location>
        <begin position="36"/>
        <end position="49"/>
    </location>
</feature>
<evidence type="ECO:0000313" key="7">
    <source>
        <dbReference type="EMBL" id="MBC2331034.1"/>
    </source>
</evidence>
<feature type="domain" description="Metallo-beta-lactamase" evidence="6">
    <location>
        <begin position="68"/>
        <end position="245"/>
    </location>
</feature>
<dbReference type="Pfam" id="PF00753">
    <property type="entry name" value="Lactamase_B"/>
    <property type="match status" value="1"/>
</dbReference>
<dbReference type="InterPro" id="IPR001279">
    <property type="entry name" value="Metallo-B-lactamas"/>
</dbReference>
<protein>
    <submittedName>
        <fullName evidence="7">MBL fold metallo-hydrolase</fullName>
    </submittedName>
</protein>
<keyword evidence="2" id="KW-0479">Metal-binding</keyword>
<evidence type="ECO:0000313" key="8">
    <source>
        <dbReference type="EMBL" id="MDT0097765.1"/>
    </source>
</evidence>
<dbReference type="Proteomes" id="UP001267344">
    <property type="component" value="Unassembled WGS sequence"/>
</dbReference>
<evidence type="ECO:0000313" key="10">
    <source>
        <dbReference type="Proteomes" id="UP001267344"/>
    </source>
</evidence>
<gene>
    <name evidence="7" type="ORF">HCX62_13425</name>
    <name evidence="8" type="ORF">QJV39_13720</name>
</gene>
<evidence type="ECO:0000256" key="5">
    <source>
        <dbReference type="SAM" id="MobiDB-lite"/>
    </source>
</evidence>
<evidence type="ECO:0000259" key="6">
    <source>
        <dbReference type="SMART" id="SM00849"/>
    </source>
</evidence>
<dbReference type="EMBL" id="JAATOD010000006">
    <property type="protein sequence ID" value="MBC2331034.1"/>
    <property type="molecule type" value="Genomic_DNA"/>
</dbReference>
<feature type="compositionally biased region" description="Polar residues" evidence="5">
    <location>
        <begin position="22"/>
        <end position="34"/>
    </location>
</feature>
<dbReference type="CDD" id="cd06262">
    <property type="entry name" value="metallo-hydrolase-like_MBL-fold"/>
    <property type="match status" value="1"/>
</dbReference>
<dbReference type="RefSeq" id="WP_185639409.1">
    <property type="nucleotide sequence ID" value="NZ_CP156021.1"/>
</dbReference>
<evidence type="ECO:0000256" key="3">
    <source>
        <dbReference type="ARBA" id="ARBA00022801"/>
    </source>
</evidence>
<dbReference type="GO" id="GO:0046872">
    <property type="term" value="F:metal ion binding"/>
    <property type="evidence" value="ECO:0007669"/>
    <property type="project" value="UniProtKB-KW"/>
</dbReference>
<reference evidence="8 10" key="2">
    <citation type="submission" date="2023-05" db="EMBL/GenBank/DDBJ databases">
        <title>A Combination of Whole Genome Sequencing and Metagenomics Reveals Diversity of Listeria spp. in Soil Collected from the Nantahala National Forest.</title>
        <authorList>
            <person name="Wang J."/>
            <person name="Schamp C.N."/>
            <person name="Hudson L.K."/>
            <person name="Chaggar H.K."/>
            <person name="Bryan D.W."/>
            <person name="Radosevich M."/>
            <person name="Denes T.G."/>
        </authorList>
    </citation>
    <scope>NUCLEOTIDE SEQUENCE [LARGE SCALE GENOMIC DNA]</scope>
    <source>
        <strain evidence="8 10">UTK S2-0009</strain>
    </source>
</reference>